<dbReference type="PROSITE" id="PS50109">
    <property type="entry name" value="HIS_KIN"/>
    <property type="match status" value="1"/>
</dbReference>
<accession>A0ABY5SN24</accession>
<dbReference type="PANTHER" id="PTHR43547:SF10">
    <property type="entry name" value="SENSOR HISTIDINE KINASE DCUS"/>
    <property type="match status" value="1"/>
</dbReference>
<organism evidence="11 12">
    <name type="scientific">Brevibacterium spongiae</name>
    <dbReference type="NCBI Taxonomy" id="2909672"/>
    <lineage>
        <taxon>Bacteria</taxon>
        <taxon>Bacillati</taxon>
        <taxon>Actinomycetota</taxon>
        <taxon>Actinomycetes</taxon>
        <taxon>Micrococcales</taxon>
        <taxon>Brevibacteriaceae</taxon>
        <taxon>Brevibacterium</taxon>
    </lineage>
</organism>
<comment type="catalytic activity">
    <reaction evidence="1">
        <text>ATP + protein L-histidine = ADP + protein N-phospho-L-histidine.</text>
        <dbReference type="EC" id="2.7.13.3"/>
    </reaction>
</comment>
<name>A0ABY5SN24_9MICO</name>
<evidence type="ECO:0000256" key="1">
    <source>
        <dbReference type="ARBA" id="ARBA00000085"/>
    </source>
</evidence>
<dbReference type="InterPro" id="IPR003594">
    <property type="entry name" value="HATPase_dom"/>
</dbReference>
<evidence type="ECO:0000256" key="7">
    <source>
        <dbReference type="SAM" id="MobiDB-lite"/>
    </source>
</evidence>
<evidence type="ECO:0000313" key="11">
    <source>
        <dbReference type="EMBL" id="UVI35923.1"/>
    </source>
</evidence>
<keyword evidence="12" id="KW-1185">Reference proteome</keyword>
<dbReference type="PRINTS" id="PR00344">
    <property type="entry name" value="BCTRLSENSOR"/>
</dbReference>
<gene>
    <name evidence="11" type="ORF">L1F31_17700</name>
</gene>
<evidence type="ECO:0000256" key="8">
    <source>
        <dbReference type="SAM" id="Phobius"/>
    </source>
</evidence>
<feature type="domain" description="Histidine kinase" evidence="9">
    <location>
        <begin position="400"/>
        <end position="615"/>
    </location>
</feature>
<keyword evidence="5" id="KW-0418">Kinase</keyword>
<keyword evidence="8" id="KW-1133">Transmembrane helix</keyword>
<dbReference type="PROSITE" id="PS50112">
    <property type="entry name" value="PAS"/>
    <property type="match status" value="1"/>
</dbReference>
<feature type="compositionally biased region" description="Low complexity" evidence="7">
    <location>
        <begin position="624"/>
        <end position="636"/>
    </location>
</feature>
<dbReference type="InterPro" id="IPR036890">
    <property type="entry name" value="HATPase_C_sf"/>
</dbReference>
<dbReference type="InterPro" id="IPR004358">
    <property type="entry name" value="Sig_transdc_His_kin-like_C"/>
</dbReference>
<evidence type="ECO:0000256" key="3">
    <source>
        <dbReference type="ARBA" id="ARBA00022553"/>
    </source>
</evidence>
<reference evidence="11" key="1">
    <citation type="submission" date="2022-03" db="EMBL/GenBank/DDBJ databases">
        <title>Brevibacterium spongiae sp. nov., isolated from marine sponge.</title>
        <authorList>
            <person name="Li Z."/>
            <person name="Zhang M."/>
        </authorList>
    </citation>
    <scope>NUCLEOTIDE SEQUENCE</scope>
    <source>
        <strain evidence="11">WHS-Z9</strain>
    </source>
</reference>
<dbReference type="Gene3D" id="3.30.565.10">
    <property type="entry name" value="Histidine kinase-like ATPase, C-terminal domain"/>
    <property type="match status" value="1"/>
</dbReference>
<dbReference type="InterPro" id="IPR000014">
    <property type="entry name" value="PAS"/>
</dbReference>
<dbReference type="InterPro" id="IPR016120">
    <property type="entry name" value="Sig_transdc_His_kin_SpoOB"/>
</dbReference>
<dbReference type="SUPFAM" id="SSF55890">
    <property type="entry name" value="Sporulation response regulatory protein Spo0B"/>
    <property type="match status" value="1"/>
</dbReference>
<evidence type="ECO:0000256" key="6">
    <source>
        <dbReference type="ARBA" id="ARBA00023012"/>
    </source>
</evidence>
<keyword evidence="3" id="KW-0597">Phosphoprotein</keyword>
<feature type="region of interest" description="Disordered" evidence="7">
    <location>
        <begin position="613"/>
        <end position="636"/>
    </location>
</feature>
<evidence type="ECO:0000313" key="12">
    <source>
        <dbReference type="Proteomes" id="UP001064879"/>
    </source>
</evidence>
<evidence type="ECO:0000256" key="5">
    <source>
        <dbReference type="ARBA" id="ARBA00022777"/>
    </source>
</evidence>
<keyword evidence="11" id="KW-0547">Nucleotide-binding</keyword>
<evidence type="ECO:0000259" key="9">
    <source>
        <dbReference type="PROSITE" id="PS50109"/>
    </source>
</evidence>
<dbReference type="InterPro" id="IPR035965">
    <property type="entry name" value="PAS-like_dom_sf"/>
</dbReference>
<dbReference type="Pfam" id="PF02518">
    <property type="entry name" value="HATPase_c"/>
    <property type="match status" value="1"/>
</dbReference>
<keyword evidence="8" id="KW-0472">Membrane</keyword>
<evidence type="ECO:0000256" key="4">
    <source>
        <dbReference type="ARBA" id="ARBA00022679"/>
    </source>
</evidence>
<protein>
    <recommendedName>
        <fullName evidence="2">histidine kinase</fullName>
        <ecNumber evidence="2">2.7.13.3</ecNumber>
    </recommendedName>
</protein>
<sequence length="636" mass="67479">MPRKKRSVLSTASTGPVRRLSRWVRLSAAGRIMFANSIMLVGIMVLTTSLLYLQLSQLNTKREQDLLSSAADNMSLSLGLVGSGEAGSDDFLDDESRDDVETMLHNVISQYGFDIAAVAPIDYLLTPPTLGSPGRQQVLGDKIAEANSGRIPEDSIDQLAQAVDGQALQDGRTSVRFIDDGGPGDGTMYVVTPVYAEHLGADAVASDTVVGAVIVGSSADSVREGFLAQGKWLIGIAVLTLLLGIGSSWVTSRGLRRVTGDYGADELRSMLDFYSSVLTAVSEGLLLVDRSQGIVLINAEARELLGLPADEDDADPAPTSAEEMPLGALDLPEALHDLLASGRWARDEIHYTDERVLVVNQQPTEAASDTWVVTMRDHTELAELSGELVSVRSFSDSLRAQTHEYANRLHMVVSLLETGHVDEAIDFAAKDLDDLNRVNGDGSMTFDHPVLSALLLSKIAQAAEVGIEMTVDTADLTGNLGGDDRDLATILGNLVDNAFDALSRQDVLPEDKRVHVELSGSGGPGGFTIEVSDDGPGIDEEYVDAIFERGWSTKHDGVEIDQGQGRQQTGTRGVGLSLVVQAIRRLGGAVDVQGRGEDCDRFKGAVLTVWLPDSRGAGGGSGSGAAPTSGNSSERG</sequence>
<feature type="domain" description="PAS" evidence="10">
    <location>
        <begin position="270"/>
        <end position="311"/>
    </location>
</feature>
<dbReference type="PANTHER" id="PTHR43547">
    <property type="entry name" value="TWO-COMPONENT HISTIDINE KINASE"/>
    <property type="match status" value="1"/>
</dbReference>
<dbReference type="Gene3D" id="3.30.450.20">
    <property type="entry name" value="PAS domain"/>
    <property type="match status" value="1"/>
</dbReference>
<dbReference type="InterPro" id="IPR005467">
    <property type="entry name" value="His_kinase_dom"/>
</dbReference>
<feature type="transmembrane region" description="Helical" evidence="8">
    <location>
        <begin position="29"/>
        <end position="53"/>
    </location>
</feature>
<proteinExistence type="predicted"/>
<keyword evidence="11" id="KW-0067">ATP-binding</keyword>
<dbReference type="EC" id="2.7.13.3" evidence="2"/>
<keyword evidence="4" id="KW-0808">Transferase</keyword>
<dbReference type="SUPFAM" id="SSF55874">
    <property type="entry name" value="ATPase domain of HSP90 chaperone/DNA topoisomerase II/histidine kinase"/>
    <property type="match status" value="1"/>
</dbReference>
<evidence type="ECO:0000256" key="2">
    <source>
        <dbReference type="ARBA" id="ARBA00012438"/>
    </source>
</evidence>
<dbReference type="SMART" id="SM00387">
    <property type="entry name" value="HATPase_c"/>
    <property type="match status" value="1"/>
</dbReference>
<dbReference type="EMBL" id="CP093443">
    <property type="protein sequence ID" value="UVI35923.1"/>
    <property type="molecule type" value="Genomic_DNA"/>
</dbReference>
<keyword evidence="6" id="KW-0902">Two-component regulatory system</keyword>
<dbReference type="GO" id="GO:0005524">
    <property type="term" value="F:ATP binding"/>
    <property type="evidence" value="ECO:0007669"/>
    <property type="project" value="UniProtKB-KW"/>
</dbReference>
<dbReference type="SUPFAM" id="SSF55785">
    <property type="entry name" value="PYP-like sensor domain (PAS domain)"/>
    <property type="match status" value="1"/>
</dbReference>
<evidence type="ECO:0000259" key="10">
    <source>
        <dbReference type="PROSITE" id="PS50112"/>
    </source>
</evidence>
<dbReference type="Proteomes" id="UP001064879">
    <property type="component" value="Chromosome"/>
</dbReference>
<dbReference type="RefSeq" id="WP_265418538.1">
    <property type="nucleotide sequence ID" value="NZ_CP093443.1"/>
</dbReference>
<keyword evidence="8" id="KW-0812">Transmembrane</keyword>